<protein>
    <submittedName>
        <fullName evidence="1">Uncharacterized protein</fullName>
    </submittedName>
</protein>
<accession>A0A1B1TAN0</accession>
<dbReference type="EMBL" id="KP211819">
    <property type="protein sequence ID" value="ANV79315.1"/>
    <property type="molecule type" value="Genomic_DNA"/>
</dbReference>
<reference evidence="1" key="2">
    <citation type="journal article" date="2015" name="ISME J.">
        <title>A new class of marine Euryarchaeota group II from the Mediterranean deep chlorophyll maximum.</title>
        <authorList>
            <person name="Martin-Cuadrado A.B."/>
            <person name="Garcia-Heredia I."/>
            <person name="Molto A.G."/>
            <person name="Lopez-Ubeda R."/>
            <person name="Kimes N."/>
            <person name="Lopez-Garcia P."/>
            <person name="Moreira D."/>
            <person name="Rodriguez-Valera F."/>
        </authorList>
    </citation>
    <scope>NUCLEOTIDE SEQUENCE</scope>
</reference>
<dbReference type="AlphaFoldDB" id="A0A1B1TAN0"/>
<organism evidence="1">
    <name type="scientific">uncultured Poseidoniia archaeon</name>
    <dbReference type="NCBI Taxonomy" id="1697135"/>
    <lineage>
        <taxon>Archaea</taxon>
        <taxon>Methanobacteriati</taxon>
        <taxon>Thermoplasmatota</taxon>
        <taxon>Candidatus Poseidoniia</taxon>
        <taxon>environmental samples</taxon>
    </lineage>
</organism>
<reference evidence="1" key="1">
    <citation type="submission" date="2014-11" db="EMBL/GenBank/DDBJ databases">
        <authorList>
            <person name="Zhu J."/>
            <person name="Qi W."/>
            <person name="Song R."/>
        </authorList>
    </citation>
    <scope>NUCLEOTIDE SEQUENCE</scope>
</reference>
<name>A0A1B1TAN0_9ARCH</name>
<evidence type="ECO:0000313" key="1">
    <source>
        <dbReference type="EMBL" id="ANV79315.1"/>
    </source>
</evidence>
<proteinExistence type="predicted"/>
<sequence>MKSGQNGRMSKVDSPNVILEPIDPRIIIEVSENNAEIICKLAKEEYFQSSGPNLTLPTKYDDVNPKAIPEKRNLL</sequence>
<dbReference type="EMBL" id="KP211880">
    <property type="protein sequence ID" value="ANV80258.1"/>
    <property type="molecule type" value="Genomic_DNA"/>
</dbReference>